<proteinExistence type="predicted"/>
<accession>A0ABT7R972</accession>
<gene>
    <name evidence="1" type="ORF">QUG02_15540</name>
</gene>
<evidence type="ECO:0000313" key="2">
    <source>
        <dbReference type="Proteomes" id="UP001224139"/>
    </source>
</evidence>
<dbReference type="Proteomes" id="UP001224139">
    <property type="component" value="Unassembled WGS sequence"/>
</dbReference>
<sequence>MFNEEYSADKIDCFNPDTLNNLIPYTQGVNEWIGLFFVGRNRLADGESTGCTSYVPIVQNGEITDFQASIVVTDEADYLLLAHEIGHALFTRIVGNNIESIAPCCPNDPTGHSNVKDDLMLPIVPAIPNPILTQEKV</sequence>
<dbReference type="RefSeq" id="WP_289359668.1">
    <property type="nucleotide sequence ID" value="NZ_JAUCFG010000002.1"/>
</dbReference>
<organism evidence="1 2">
    <name type="scientific">Bacillus hominis</name>
    <dbReference type="NCBI Taxonomy" id="2817478"/>
    <lineage>
        <taxon>Bacteria</taxon>
        <taxon>Bacillati</taxon>
        <taxon>Bacillota</taxon>
        <taxon>Bacilli</taxon>
        <taxon>Bacillales</taxon>
        <taxon>Bacillaceae</taxon>
        <taxon>Bacillus</taxon>
        <taxon>Bacillus cereus group</taxon>
    </lineage>
</organism>
<comment type="caution">
    <text evidence="1">The sequence shown here is derived from an EMBL/GenBank/DDBJ whole genome shotgun (WGS) entry which is preliminary data.</text>
</comment>
<evidence type="ECO:0000313" key="1">
    <source>
        <dbReference type="EMBL" id="MDM5439491.1"/>
    </source>
</evidence>
<reference evidence="1 2" key="1">
    <citation type="submission" date="2023-06" db="EMBL/GenBank/DDBJ databases">
        <title>Comparative genomics of Bacillaceae isolates and their secondary metabolite potential.</title>
        <authorList>
            <person name="Song L."/>
            <person name="Nielsen L.J."/>
            <person name="Mohite O."/>
            <person name="Xu X."/>
            <person name="Weber T."/>
            <person name="Kovacs A.T."/>
        </authorList>
    </citation>
    <scope>NUCLEOTIDE SEQUENCE [LARGE SCALE GENOMIC DNA]</scope>
    <source>
        <strain evidence="1 2">DX2.1</strain>
    </source>
</reference>
<name>A0ABT7R972_9BACI</name>
<dbReference type="EMBL" id="JAUCFG010000002">
    <property type="protein sequence ID" value="MDM5439491.1"/>
    <property type="molecule type" value="Genomic_DNA"/>
</dbReference>
<protein>
    <submittedName>
        <fullName evidence="1">Uncharacterized protein</fullName>
    </submittedName>
</protein>
<keyword evidence="2" id="KW-1185">Reference proteome</keyword>